<evidence type="ECO:0000313" key="3">
    <source>
        <dbReference type="Proteomes" id="UP000324222"/>
    </source>
</evidence>
<evidence type="ECO:0000256" key="1">
    <source>
        <dbReference type="SAM" id="MobiDB-lite"/>
    </source>
</evidence>
<dbReference type="Proteomes" id="UP000324222">
    <property type="component" value="Unassembled WGS sequence"/>
</dbReference>
<comment type="caution">
    <text evidence="2">The sequence shown here is derived from an EMBL/GenBank/DDBJ whole genome shotgun (WGS) entry which is preliminary data.</text>
</comment>
<keyword evidence="3" id="KW-1185">Reference proteome</keyword>
<name>A0A5B7H6A9_PORTR</name>
<sequence length="101" mass="11414">MDRRQSARPPPVPATDPPSGADTLFILSGRKQQSPGTDARWYKRQAVPEMMPAHSVIPVQTRLAELPRPRRRARTASRYQCGAVPRVGMTQCYRLTHHRSP</sequence>
<evidence type="ECO:0000313" key="2">
    <source>
        <dbReference type="EMBL" id="MPC68191.1"/>
    </source>
</evidence>
<protein>
    <submittedName>
        <fullName evidence="2">Uncharacterized protein</fullName>
    </submittedName>
</protein>
<dbReference type="AlphaFoldDB" id="A0A5B7H6A9"/>
<dbReference type="EMBL" id="VSRR010027445">
    <property type="protein sequence ID" value="MPC68191.1"/>
    <property type="molecule type" value="Genomic_DNA"/>
</dbReference>
<gene>
    <name evidence="2" type="ORF">E2C01_062388</name>
</gene>
<accession>A0A5B7H6A9</accession>
<feature type="region of interest" description="Disordered" evidence="1">
    <location>
        <begin position="1"/>
        <end position="24"/>
    </location>
</feature>
<proteinExistence type="predicted"/>
<organism evidence="2 3">
    <name type="scientific">Portunus trituberculatus</name>
    <name type="common">Swimming crab</name>
    <name type="synonym">Neptunus trituberculatus</name>
    <dbReference type="NCBI Taxonomy" id="210409"/>
    <lineage>
        <taxon>Eukaryota</taxon>
        <taxon>Metazoa</taxon>
        <taxon>Ecdysozoa</taxon>
        <taxon>Arthropoda</taxon>
        <taxon>Crustacea</taxon>
        <taxon>Multicrustacea</taxon>
        <taxon>Malacostraca</taxon>
        <taxon>Eumalacostraca</taxon>
        <taxon>Eucarida</taxon>
        <taxon>Decapoda</taxon>
        <taxon>Pleocyemata</taxon>
        <taxon>Brachyura</taxon>
        <taxon>Eubrachyura</taxon>
        <taxon>Portunoidea</taxon>
        <taxon>Portunidae</taxon>
        <taxon>Portuninae</taxon>
        <taxon>Portunus</taxon>
    </lineage>
</organism>
<reference evidence="2 3" key="1">
    <citation type="submission" date="2019-05" db="EMBL/GenBank/DDBJ databases">
        <title>Another draft genome of Portunus trituberculatus and its Hox gene families provides insights of decapod evolution.</title>
        <authorList>
            <person name="Jeong J.-H."/>
            <person name="Song I."/>
            <person name="Kim S."/>
            <person name="Choi T."/>
            <person name="Kim D."/>
            <person name="Ryu S."/>
            <person name="Kim W."/>
        </authorList>
    </citation>
    <scope>NUCLEOTIDE SEQUENCE [LARGE SCALE GENOMIC DNA]</scope>
    <source>
        <tissue evidence="2">Muscle</tissue>
    </source>
</reference>